<dbReference type="AlphaFoldDB" id="A0A059C670"/>
<dbReference type="EMBL" id="KK198757">
    <property type="protein sequence ID" value="KCW73857.1"/>
    <property type="molecule type" value="Genomic_DNA"/>
</dbReference>
<accession>A0A059C670</accession>
<name>A0A059C670_EUCGR</name>
<evidence type="ECO:0000313" key="1">
    <source>
        <dbReference type="EMBL" id="KCW73857.1"/>
    </source>
</evidence>
<reference evidence="1" key="1">
    <citation type="submission" date="2013-07" db="EMBL/GenBank/DDBJ databases">
        <title>The genome of Eucalyptus grandis.</title>
        <authorList>
            <person name="Schmutz J."/>
            <person name="Hayes R."/>
            <person name="Myburg A."/>
            <person name="Tuskan G."/>
            <person name="Grattapaglia D."/>
            <person name="Rokhsar D.S."/>
        </authorList>
    </citation>
    <scope>NUCLEOTIDE SEQUENCE</scope>
    <source>
        <tissue evidence="1">Leaf extractions</tissue>
    </source>
</reference>
<organism evidence="1">
    <name type="scientific">Eucalyptus grandis</name>
    <name type="common">Flooded gum</name>
    <dbReference type="NCBI Taxonomy" id="71139"/>
    <lineage>
        <taxon>Eukaryota</taxon>
        <taxon>Viridiplantae</taxon>
        <taxon>Streptophyta</taxon>
        <taxon>Embryophyta</taxon>
        <taxon>Tracheophyta</taxon>
        <taxon>Spermatophyta</taxon>
        <taxon>Magnoliopsida</taxon>
        <taxon>eudicotyledons</taxon>
        <taxon>Gunneridae</taxon>
        <taxon>Pentapetalae</taxon>
        <taxon>rosids</taxon>
        <taxon>malvids</taxon>
        <taxon>Myrtales</taxon>
        <taxon>Myrtaceae</taxon>
        <taxon>Myrtoideae</taxon>
        <taxon>Eucalypteae</taxon>
        <taxon>Eucalyptus</taxon>
    </lineage>
</organism>
<dbReference type="InParanoid" id="A0A059C670"/>
<dbReference type="Gramene" id="KCW73857">
    <property type="protein sequence ID" value="KCW73857"/>
    <property type="gene ID" value="EUGRSUZ_E02453"/>
</dbReference>
<proteinExistence type="predicted"/>
<gene>
    <name evidence="1" type="ORF">EUGRSUZ_E02453</name>
</gene>
<sequence>MSPIIFCSRRKPLQLPLSGSGAWTNQGREDFDLFLPKPICRSYFRAILHEVQAQCNVWHSFARQTDEFEDRPCRTIVRVHVIFRSN</sequence>
<protein>
    <submittedName>
        <fullName evidence="1">Uncharacterized protein</fullName>
    </submittedName>
</protein>